<feature type="transmembrane region" description="Helical" evidence="7">
    <location>
        <begin position="429"/>
        <end position="455"/>
    </location>
</feature>
<dbReference type="GO" id="GO:0016020">
    <property type="term" value="C:membrane"/>
    <property type="evidence" value="ECO:0007669"/>
    <property type="project" value="UniProtKB-SubCell"/>
</dbReference>
<keyword evidence="8" id="KW-1185">Reference proteome</keyword>
<reference evidence="9" key="1">
    <citation type="submission" date="2023-03" db="UniProtKB">
        <authorList>
            <consortium name="WormBaseParasite"/>
        </authorList>
    </citation>
    <scope>IDENTIFICATION</scope>
</reference>
<accession>A0A9J2P811</accession>
<name>A0A9J2P811_ASCLU</name>
<dbReference type="PANTHER" id="PTHR11238:SF9">
    <property type="entry name" value="PROMININ, ISOFORM D"/>
    <property type="match status" value="1"/>
</dbReference>
<keyword evidence="5 7" id="KW-0472">Membrane</keyword>
<dbReference type="WBParaSite" id="ALUE_0000602001-mRNA-1">
    <property type="protein sequence ID" value="ALUE_0000602001-mRNA-1"/>
    <property type="gene ID" value="ALUE_0000602001"/>
</dbReference>
<evidence type="ECO:0000256" key="2">
    <source>
        <dbReference type="ARBA" id="ARBA00006058"/>
    </source>
</evidence>
<sequence>DWKKFEKRKCTYCRELIPVQVLAQGQLEDQCKVDVGTLSTVDTDFGWVNAIYDVGQGIVVGLQSSLSTAYLNVIVKVYNEGFMEIVSSDVTTILREQAGAIVLLFVGAIFVVGFPLAGLFFCCCRSCGNCGAKKKHKPSKCALFSYLLMLLVALCFIVVSAAIYGMAVENTSANIDTLQSNTDNILTDVRRVLTAASDDVSCHITSYVNILFRNVKSIVHNVPDNTFRTFEVKYGYDAMKEIIYYNTNTSQDFSTADNSIINALNLLRNLKATDESAKSEISSKVTTLQQLQDLLPTIRQNYLDVDNEVRSTFDTVDRTINDTKTKVDAAIKQADTILDNTEQKIVNITKDVNKTILEVVSQIDRVGEKVQSIEQQINEFPQRDAVVAGAKAIVIIPCILLALPALITLTCGLIRLPQNDKYPSQRPRCFAIGGFTATFAIAVAFLLGWLVMVVADLVFSCCSRCFFSVAFVGGYSMELVCKPLFLDIHMQLFSMIPGLNFQIPDIFGNQSAVTEVNMGGILTACKNYESIFKAFKGDSLINVDAIMKQVNLTEYRNDAVNQLNQYPLNYTFNGDGLAPLKVSISTLQGAWSNFDPTLEAVRAAGENSATAIDNAEGALRNVNATVVSLLIKANVTISDVRQVVDGAYSSGNFTTEGTYLIDETFNSTISNITQQVENTKDALLTQTFNCRPVYDIWENIGLVLCGRIGRPIQGVWTSAGLAAIFFIVAVVSLVLISKYLYRVDPTDYSKLAVRMEGETNMRKVSHWPATAKCDDRKAAAAVS</sequence>
<keyword evidence="6" id="KW-0325">Glycoprotein</keyword>
<feature type="transmembrane region" description="Helical" evidence="7">
    <location>
        <begin position="715"/>
        <end position="736"/>
    </location>
</feature>
<evidence type="ECO:0000313" key="8">
    <source>
        <dbReference type="Proteomes" id="UP000036681"/>
    </source>
</evidence>
<evidence type="ECO:0000256" key="5">
    <source>
        <dbReference type="ARBA" id="ARBA00023136"/>
    </source>
</evidence>
<proteinExistence type="inferred from homology"/>
<evidence type="ECO:0000256" key="1">
    <source>
        <dbReference type="ARBA" id="ARBA00004141"/>
    </source>
</evidence>
<evidence type="ECO:0000256" key="7">
    <source>
        <dbReference type="SAM" id="Phobius"/>
    </source>
</evidence>
<dbReference type="PANTHER" id="PTHR11238">
    <property type="entry name" value="PROMININ ISOFORM D-RELATED"/>
    <property type="match status" value="1"/>
</dbReference>
<protein>
    <submittedName>
        <fullName evidence="9">Prominin</fullName>
    </submittedName>
</protein>
<evidence type="ECO:0000256" key="6">
    <source>
        <dbReference type="ARBA" id="ARBA00023180"/>
    </source>
</evidence>
<evidence type="ECO:0000256" key="3">
    <source>
        <dbReference type="ARBA" id="ARBA00022692"/>
    </source>
</evidence>
<feature type="transmembrane region" description="Helical" evidence="7">
    <location>
        <begin position="143"/>
        <end position="167"/>
    </location>
</feature>
<dbReference type="InterPro" id="IPR008795">
    <property type="entry name" value="Prominin"/>
</dbReference>
<feature type="transmembrane region" description="Helical" evidence="7">
    <location>
        <begin position="392"/>
        <end position="417"/>
    </location>
</feature>
<dbReference type="AlphaFoldDB" id="A0A9J2P811"/>
<dbReference type="Pfam" id="PF05478">
    <property type="entry name" value="Prominin"/>
    <property type="match status" value="2"/>
</dbReference>
<feature type="transmembrane region" description="Helical" evidence="7">
    <location>
        <begin position="98"/>
        <end position="122"/>
    </location>
</feature>
<organism evidence="8 9">
    <name type="scientific">Ascaris lumbricoides</name>
    <name type="common">Giant roundworm</name>
    <dbReference type="NCBI Taxonomy" id="6252"/>
    <lineage>
        <taxon>Eukaryota</taxon>
        <taxon>Metazoa</taxon>
        <taxon>Ecdysozoa</taxon>
        <taxon>Nematoda</taxon>
        <taxon>Chromadorea</taxon>
        <taxon>Rhabditida</taxon>
        <taxon>Spirurina</taxon>
        <taxon>Ascaridomorpha</taxon>
        <taxon>Ascaridoidea</taxon>
        <taxon>Ascarididae</taxon>
        <taxon>Ascaris</taxon>
    </lineage>
</organism>
<comment type="subcellular location">
    <subcellularLocation>
        <location evidence="1">Membrane</location>
        <topology evidence="1">Multi-pass membrane protein</topology>
    </subcellularLocation>
</comment>
<keyword evidence="4 7" id="KW-1133">Transmembrane helix</keyword>
<evidence type="ECO:0000256" key="4">
    <source>
        <dbReference type="ARBA" id="ARBA00022989"/>
    </source>
</evidence>
<dbReference type="Proteomes" id="UP000036681">
    <property type="component" value="Unplaced"/>
</dbReference>
<keyword evidence="3 7" id="KW-0812">Transmembrane</keyword>
<comment type="similarity">
    <text evidence="2">Belongs to the prominin family.</text>
</comment>
<evidence type="ECO:0000313" key="9">
    <source>
        <dbReference type="WBParaSite" id="ALUE_0000602001-mRNA-1"/>
    </source>
</evidence>